<protein>
    <submittedName>
        <fullName evidence="2">Uncharacterized protein</fullName>
    </submittedName>
</protein>
<comment type="caution">
    <text evidence="2">The sequence shown here is derived from an EMBL/GenBank/DDBJ whole genome shotgun (WGS) entry which is preliminary data.</text>
</comment>
<reference evidence="2 3" key="1">
    <citation type="submission" date="2019-05" db="EMBL/GenBank/DDBJ databases">
        <title>Another draft genome of Portunus trituberculatus and its Hox gene families provides insights of decapod evolution.</title>
        <authorList>
            <person name="Jeong J.-H."/>
            <person name="Song I."/>
            <person name="Kim S."/>
            <person name="Choi T."/>
            <person name="Kim D."/>
            <person name="Ryu S."/>
            <person name="Kim W."/>
        </authorList>
    </citation>
    <scope>NUCLEOTIDE SEQUENCE [LARGE SCALE GENOMIC DNA]</scope>
    <source>
        <tissue evidence="2">Muscle</tissue>
    </source>
</reference>
<accession>A0A5B7F7J0</accession>
<organism evidence="2 3">
    <name type="scientific">Portunus trituberculatus</name>
    <name type="common">Swimming crab</name>
    <name type="synonym">Neptunus trituberculatus</name>
    <dbReference type="NCBI Taxonomy" id="210409"/>
    <lineage>
        <taxon>Eukaryota</taxon>
        <taxon>Metazoa</taxon>
        <taxon>Ecdysozoa</taxon>
        <taxon>Arthropoda</taxon>
        <taxon>Crustacea</taxon>
        <taxon>Multicrustacea</taxon>
        <taxon>Malacostraca</taxon>
        <taxon>Eumalacostraca</taxon>
        <taxon>Eucarida</taxon>
        <taxon>Decapoda</taxon>
        <taxon>Pleocyemata</taxon>
        <taxon>Brachyura</taxon>
        <taxon>Eubrachyura</taxon>
        <taxon>Portunoidea</taxon>
        <taxon>Portunidae</taxon>
        <taxon>Portuninae</taxon>
        <taxon>Portunus</taxon>
    </lineage>
</organism>
<dbReference type="EMBL" id="VSRR010004719">
    <property type="protein sequence ID" value="MPC40514.1"/>
    <property type="molecule type" value="Genomic_DNA"/>
</dbReference>
<sequence length="141" mass="16106">MNEKKDVVMDLCERQECRRTGRREKRADLRRRGGGVDRPTRDKADGPLLGFRRLHCWLVCLIACLPCIIADLHVHLFDFHHSQLPVRSPFDYPPLRKRVFSVALASLGLISEEQQCSFTSLNARSTPSFTPALLGSIVQEY</sequence>
<evidence type="ECO:0000313" key="2">
    <source>
        <dbReference type="EMBL" id="MPC40514.1"/>
    </source>
</evidence>
<keyword evidence="3" id="KW-1185">Reference proteome</keyword>
<name>A0A5B7F7J0_PORTR</name>
<evidence type="ECO:0000256" key="1">
    <source>
        <dbReference type="SAM" id="MobiDB-lite"/>
    </source>
</evidence>
<dbReference type="Proteomes" id="UP000324222">
    <property type="component" value="Unassembled WGS sequence"/>
</dbReference>
<gene>
    <name evidence="2" type="ORF">E2C01_034074</name>
</gene>
<proteinExistence type="predicted"/>
<evidence type="ECO:0000313" key="3">
    <source>
        <dbReference type="Proteomes" id="UP000324222"/>
    </source>
</evidence>
<dbReference type="AlphaFoldDB" id="A0A5B7F7J0"/>
<feature type="region of interest" description="Disordered" evidence="1">
    <location>
        <begin position="23"/>
        <end position="45"/>
    </location>
</feature>